<dbReference type="GO" id="GO:0016887">
    <property type="term" value="F:ATP hydrolysis activity"/>
    <property type="evidence" value="ECO:0007669"/>
    <property type="project" value="InterPro"/>
</dbReference>
<dbReference type="PROSITE" id="PS50893">
    <property type="entry name" value="ABC_TRANSPORTER_2"/>
    <property type="match status" value="1"/>
</dbReference>
<dbReference type="PROSITE" id="PS00211">
    <property type="entry name" value="ABC_TRANSPORTER_1"/>
    <property type="match status" value="1"/>
</dbReference>
<protein>
    <submittedName>
        <fullName evidence="5">ATP-binding cassette domain-containing protein</fullName>
    </submittedName>
</protein>
<evidence type="ECO:0000256" key="2">
    <source>
        <dbReference type="ARBA" id="ARBA00022741"/>
    </source>
</evidence>
<dbReference type="Proteomes" id="UP000276506">
    <property type="component" value="Unassembled WGS sequence"/>
</dbReference>
<comment type="caution">
    <text evidence="5">The sequence shown here is derived from an EMBL/GenBank/DDBJ whole genome shotgun (WGS) entry which is preliminary data.</text>
</comment>
<sequence>MIECHGLQWGSGRPLTPPLDLQLAAGSLTSVIGSNGSGKSSLLKVLAGLDRPLAGRVDVRVPRMGGVAYLPQQQHLDRQFPIRVVELVSAGFWRSRLGRDERRAWLHQTLADWGLLDLQTQGLHALSGGELQRALLARLSLTDAQVLLLDEPEAALDDVGLGLLWQHIERWQQEGRTLVLVSHNLGGLIQKNCDGLLIARSGCIKAPIRQFAAERQRLGQVARCRTCSGRRSASSPSCAGRCLAALRLPAERGRWAYF</sequence>
<dbReference type="InterPro" id="IPR003439">
    <property type="entry name" value="ABC_transporter-like_ATP-bd"/>
</dbReference>
<evidence type="ECO:0000256" key="3">
    <source>
        <dbReference type="ARBA" id="ARBA00022840"/>
    </source>
</evidence>
<feature type="domain" description="ABC transporter" evidence="4">
    <location>
        <begin position="1"/>
        <end position="226"/>
    </location>
</feature>
<gene>
    <name evidence="5" type="ORF">EGJ28_15310</name>
</gene>
<dbReference type="InterPro" id="IPR027417">
    <property type="entry name" value="P-loop_NTPase"/>
</dbReference>
<keyword evidence="3 5" id="KW-0067">ATP-binding</keyword>
<keyword evidence="2" id="KW-0547">Nucleotide-binding</keyword>
<dbReference type="InterPro" id="IPR017871">
    <property type="entry name" value="ABC_transporter-like_CS"/>
</dbReference>
<dbReference type="GO" id="GO:0005524">
    <property type="term" value="F:ATP binding"/>
    <property type="evidence" value="ECO:0007669"/>
    <property type="project" value="UniProtKB-KW"/>
</dbReference>
<dbReference type="AlphaFoldDB" id="A0A427E0Q9"/>
<dbReference type="SUPFAM" id="SSF52540">
    <property type="entry name" value="P-loop containing nucleoside triphosphate hydrolases"/>
    <property type="match status" value="1"/>
</dbReference>
<evidence type="ECO:0000259" key="4">
    <source>
        <dbReference type="PROSITE" id="PS50893"/>
    </source>
</evidence>
<name>A0A427E0Q9_9GAMM</name>
<evidence type="ECO:0000256" key="1">
    <source>
        <dbReference type="ARBA" id="ARBA00022448"/>
    </source>
</evidence>
<dbReference type="InterPro" id="IPR050153">
    <property type="entry name" value="Metal_Ion_Import_ABC"/>
</dbReference>
<proteinExistence type="predicted"/>
<evidence type="ECO:0000313" key="6">
    <source>
        <dbReference type="Proteomes" id="UP000276506"/>
    </source>
</evidence>
<organism evidence="5 6">
    <name type="scientific">Stutzerimonas xanthomarina</name>
    <dbReference type="NCBI Taxonomy" id="271420"/>
    <lineage>
        <taxon>Bacteria</taxon>
        <taxon>Pseudomonadati</taxon>
        <taxon>Pseudomonadota</taxon>
        <taxon>Gammaproteobacteria</taxon>
        <taxon>Pseudomonadales</taxon>
        <taxon>Pseudomonadaceae</taxon>
        <taxon>Stutzerimonas</taxon>
    </lineage>
</organism>
<dbReference type="Pfam" id="PF00005">
    <property type="entry name" value="ABC_tran"/>
    <property type="match status" value="1"/>
</dbReference>
<dbReference type="EMBL" id="RHQL01000009">
    <property type="protein sequence ID" value="RRV09694.1"/>
    <property type="molecule type" value="Genomic_DNA"/>
</dbReference>
<keyword evidence="1" id="KW-0813">Transport</keyword>
<evidence type="ECO:0000313" key="5">
    <source>
        <dbReference type="EMBL" id="RRV09694.1"/>
    </source>
</evidence>
<accession>A0A427E0Q9</accession>
<dbReference type="InterPro" id="IPR003593">
    <property type="entry name" value="AAA+_ATPase"/>
</dbReference>
<dbReference type="PANTHER" id="PTHR42734">
    <property type="entry name" value="METAL TRANSPORT SYSTEM ATP-BINDING PROTEIN TM_0124-RELATED"/>
    <property type="match status" value="1"/>
</dbReference>
<dbReference type="Gene3D" id="3.40.50.300">
    <property type="entry name" value="P-loop containing nucleotide triphosphate hydrolases"/>
    <property type="match status" value="1"/>
</dbReference>
<reference evidence="5 6" key="1">
    <citation type="submission" date="2018-10" db="EMBL/GenBank/DDBJ databases">
        <title>Transmission dynamics of multidrug resistant bacteria on intensive care unit surfaces.</title>
        <authorList>
            <person name="D'Souza A.W."/>
            <person name="Potter R.F."/>
            <person name="Wallace M."/>
            <person name="Shupe A."/>
            <person name="Patel S."/>
            <person name="Sun S."/>
            <person name="Gul D."/>
            <person name="Kwon J.H."/>
            <person name="Andleeb S."/>
            <person name="Burnham C.-A.D."/>
            <person name="Dantas G."/>
        </authorList>
    </citation>
    <scope>NUCLEOTIDE SEQUENCE [LARGE SCALE GENOMIC DNA]</scope>
    <source>
        <strain evidence="5 6">PX_177</strain>
    </source>
</reference>
<dbReference type="SMART" id="SM00382">
    <property type="entry name" value="AAA"/>
    <property type="match status" value="1"/>
</dbReference>